<dbReference type="InterPro" id="IPR029063">
    <property type="entry name" value="SAM-dependent_MTases_sf"/>
</dbReference>
<comment type="caution">
    <text evidence="8">The sequence shown here is derived from an EMBL/GenBank/DDBJ whole genome shotgun (WGS) entry which is preliminary data.</text>
</comment>
<keyword evidence="9" id="KW-1185">Reference proteome</keyword>
<name>A0A4R4E6D3_9BACT</name>
<dbReference type="GO" id="GO:0003676">
    <property type="term" value="F:nucleic acid binding"/>
    <property type="evidence" value="ECO:0007669"/>
    <property type="project" value="InterPro"/>
</dbReference>
<proteinExistence type="predicted"/>
<comment type="catalytic activity">
    <reaction evidence="5">
        <text>L-glutaminyl-[peptide chain release factor] + S-adenosyl-L-methionine = N(5)-methyl-L-glutaminyl-[peptide chain release factor] + S-adenosyl-L-homocysteine + H(+)</text>
        <dbReference type="Rhea" id="RHEA:42896"/>
        <dbReference type="Rhea" id="RHEA-COMP:10271"/>
        <dbReference type="Rhea" id="RHEA-COMP:10272"/>
        <dbReference type="ChEBI" id="CHEBI:15378"/>
        <dbReference type="ChEBI" id="CHEBI:30011"/>
        <dbReference type="ChEBI" id="CHEBI:57856"/>
        <dbReference type="ChEBI" id="CHEBI:59789"/>
        <dbReference type="ChEBI" id="CHEBI:61891"/>
        <dbReference type="EC" id="2.1.1.297"/>
    </reaction>
</comment>
<dbReference type="GO" id="GO:0032259">
    <property type="term" value="P:methylation"/>
    <property type="evidence" value="ECO:0007669"/>
    <property type="project" value="UniProtKB-KW"/>
</dbReference>
<dbReference type="InterPro" id="IPR004556">
    <property type="entry name" value="HemK-like"/>
</dbReference>
<evidence type="ECO:0000256" key="5">
    <source>
        <dbReference type="ARBA" id="ARBA00048391"/>
    </source>
</evidence>
<keyword evidence="3 8" id="KW-0808">Transferase</keyword>
<dbReference type="Pfam" id="PF17827">
    <property type="entry name" value="PrmC_N"/>
    <property type="match status" value="1"/>
</dbReference>
<dbReference type="EMBL" id="SKFH01000002">
    <property type="protein sequence ID" value="TCZ74453.1"/>
    <property type="molecule type" value="Genomic_DNA"/>
</dbReference>
<evidence type="ECO:0000259" key="6">
    <source>
        <dbReference type="Pfam" id="PF05175"/>
    </source>
</evidence>
<evidence type="ECO:0000256" key="3">
    <source>
        <dbReference type="ARBA" id="ARBA00022679"/>
    </source>
</evidence>
<organism evidence="8 9">
    <name type="scientific">Flaviaesturariibacter aridisoli</name>
    <dbReference type="NCBI Taxonomy" id="2545761"/>
    <lineage>
        <taxon>Bacteria</taxon>
        <taxon>Pseudomonadati</taxon>
        <taxon>Bacteroidota</taxon>
        <taxon>Chitinophagia</taxon>
        <taxon>Chitinophagales</taxon>
        <taxon>Chitinophagaceae</taxon>
        <taxon>Flaviaestuariibacter</taxon>
    </lineage>
</organism>
<evidence type="ECO:0000313" key="8">
    <source>
        <dbReference type="EMBL" id="TCZ74453.1"/>
    </source>
</evidence>
<dbReference type="Gene3D" id="3.40.50.150">
    <property type="entry name" value="Vaccinia Virus protein VP39"/>
    <property type="match status" value="1"/>
</dbReference>
<dbReference type="NCBIfam" id="TIGR00536">
    <property type="entry name" value="hemK_fam"/>
    <property type="match status" value="1"/>
</dbReference>
<dbReference type="RefSeq" id="WP_131850499.1">
    <property type="nucleotide sequence ID" value="NZ_SKFH01000002.1"/>
</dbReference>
<dbReference type="OrthoDB" id="9800643at2"/>
<dbReference type="AlphaFoldDB" id="A0A4R4E6D3"/>
<dbReference type="PROSITE" id="PS00092">
    <property type="entry name" value="N6_MTASE"/>
    <property type="match status" value="1"/>
</dbReference>
<feature type="domain" description="Methyltransferase small" evidence="6">
    <location>
        <begin position="131"/>
        <end position="207"/>
    </location>
</feature>
<evidence type="ECO:0000313" key="9">
    <source>
        <dbReference type="Proteomes" id="UP000295164"/>
    </source>
</evidence>
<dbReference type="GO" id="GO:0102559">
    <property type="term" value="F:peptide chain release factor N(5)-glutamine methyltransferase activity"/>
    <property type="evidence" value="ECO:0007669"/>
    <property type="project" value="UniProtKB-EC"/>
</dbReference>
<evidence type="ECO:0000259" key="7">
    <source>
        <dbReference type="Pfam" id="PF17827"/>
    </source>
</evidence>
<keyword evidence="4" id="KW-0949">S-adenosyl-L-methionine</keyword>
<dbReference type="NCBIfam" id="TIGR03534">
    <property type="entry name" value="RF_mod_PrmC"/>
    <property type="match status" value="1"/>
</dbReference>
<dbReference type="InterPro" id="IPR040758">
    <property type="entry name" value="PrmC_N"/>
</dbReference>
<dbReference type="SUPFAM" id="SSF53335">
    <property type="entry name" value="S-adenosyl-L-methionine-dependent methyltransferases"/>
    <property type="match status" value="1"/>
</dbReference>
<dbReference type="InterPro" id="IPR007848">
    <property type="entry name" value="Small_mtfrase_dom"/>
</dbReference>
<dbReference type="PANTHER" id="PTHR18895:SF74">
    <property type="entry name" value="MTRF1L RELEASE FACTOR GLUTAMINE METHYLTRANSFERASE"/>
    <property type="match status" value="1"/>
</dbReference>
<evidence type="ECO:0000256" key="4">
    <source>
        <dbReference type="ARBA" id="ARBA00022691"/>
    </source>
</evidence>
<dbReference type="EC" id="2.1.1.297" evidence="1"/>
<evidence type="ECO:0000256" key="1">
    <source>
        <dbReference type="ARBA" id="ARBA00012771"/>
    </source>
</evidence>
<sequence length="298" mass="33112">MNYGSALMTLRERLAGSYEPSEASAIATLVLEAVTGDDRGVLGLHADRQLTPEQQVLVLAHAERLAAEEPVQYVLGEAWFYGLRLYVDRAVLIPRPETEELVDWIVRDLRSAYPALVEKGPEDADRTDLLKILDVGTGSGCIALALKSAIPRAEVWGCDVSEIALNVARRNGSDTGIRVDFQGIDFLDEAQRKQLPSVDVLVSNPPYIPWSDKENMHGNVVRYEPHSALFVPNDDALIFYRAIARFAHKRLHSKGTIYLEIHEELGGAVEELFRSEGFGTVEVRKDMQGKDRMVKVTG</sequence>
<dbReference type="InterPro" id="IPR019874">
    <property type="entry name" value="RF_methyltr_PrmC"/>
</dbReference>
<dbReference type="InterPro" id="IPR002052">
    <property type="entry name" value="DNA_methylase_N6_adenine_CS"/>
</dbReference>
<dbReference type="Gene3D" id="1.10.8.10">
    <property type="entry name" value="DNA helicase RuvA subunit, C-terminal domain"/>
    <property type="match status" value="1"/>
</dbReference>
<dbReference type="InterPro" id="IPR050320">
    <property type="entry name" value="N5-glutamine_MTase"/>
</dbReference>
<feature type="domain" description="Release factor glutamine methyltransferase N-terminal" evidence="7">
    <location>
        <begin position="6"/>
        <end position="76"/>
    </location>
</feature>
<accession>A0A4R4E6D3</accession>
<dbReference type="PANTHER" id="PTHR18895">
    <property type="entry name" value="HEMK METHYLTRANSFERASE"/>
    <property type="match status" value="1"/>
</dbReference>
<evidence type="ECO:0000256" key="2">
    <source>
        <dbReference type="ARBA" id="ARBA00022603"/>
    </source>
</evidence>
<protein>
    <recommendedName>
        <fullName evidence="1">peptide chain release factor N(5)-glutamine methyltransferase</fullName>
        <ecNumber evidence="1">2.1.1.297</ecNumber>
    </recommendedName>
</protein>
<dbReference type="Pfam" id="PF05175">
    <property type="entry name" value="MTS"/>
    <property type="match status" value="1"/>
</dbReference>
<keyword evidence="2 8" id="KW-0489">Methyltransferase</keyword>
<dbReference type="Proteomes" id="UP000295164">
    <property type="component" value="Unassembled WGS sequence"/>
</dbReference>
<dbReference type="CDD" id="cd02440">
    <property type="entry name" value="AdoMet_MTases"/>
    <property type="match status" value="1"/>
</dbReference>
<reference evidence="8 9" key="1">
    <citation type="submission" date="2019-03" db="EMBL/GenBank/DDBJ databases">
        <authorList>
            <person name="Kim M.K.M."/>
        </authorList>
    </citation>
    <scope>NUCLEOTIDE SEQUENCE [LARGE SCALE GENOMIC DNA]</scope>
    <source>
        <strain evidence="8 9">17J68-15</strain>
    </source>
</reference>
<gene>
    <name evidence="8" type="primary">prmC</name>
    <name evidence="8" type="ORF">E0486_02165</name>
</gene>